<dbReference type="SMART" id="SM00220">
    <property type="entry name" value="S_TKc"/>
    <property type="match status" value="1"/>
</dbReference>
<feature type="domain" description="Protein kinase" evidence="6">
    <location>
        <begin position="18"/>
        <end position="296"/>
    </location>
</feature>
<dbReference type="PANTHER" id="PTHR43289:SF34">
    <property type="entry name" value="SERINE_THREONINE-PROTEIN KINASE YBDM-RELATED"/>
    <property type="match status" value="1"/>
</dbReference>
<evidence type="ECO:0000313" key="8">
    <source>
        <dbReference type="Proteomes" id="UP001268256"/>
    </source>
</evidence>
<feature type="binding site" evidence="5">
    <location>
        <position position="48"/>
    </location>
    <ligand>
        <name>ATP</name>
        <dbReference type="ChEBI" id="CHEBI:30616"/>
    </ligand>
</feature>
<keyword evidence="8" id="KW-1185">Reference proteome</keyword>
<dbReference type="Pfam" id="PF00069">
    <property type="entry name" value="Pkinase"/>
    <property type="match status" value="1"/>
</dbReference>
<dbReference type="EMBL" id="JAVMIP010000004">
    <property type="protein sequence ID" value="MDS3860404.1"/>
    <property type="molecule type" value="Genomic_DNA"/>
</dbReference>
<comment type="caution">
    <text evidence="7">The sequence shown here is derived from an EMBL/GenBank/DDBJ whole genome shotgun (WGS) entry which is preliminary data.</text>
</comment>
<dbReference type="PANTHER" id="PTHR43289">
    <property type="entry name" value="MITOGEN-ACTIVATED PROTEIN KINASE KINASE KINASE 20-RELATED"/>
    <property type="match status" value="1"/>
</dbReference>
<dbReference type="CDD" id="cd14014">
    <property type="entry name" value="STKc_PknB_like"/>
    <property type="match status" value="1"/>
</dbReference>
<dbReference type="Gene3D" id="1.10.510.10">
    <property type="entry name" value="Transferase(Phosphotransferase) domain 1"/>
    <property type="match status" value="1"/>
</dbReference>
<accession>A0AAE4FQG7</accession>
<proteinExistence type="predicted"/>
<keyword evidence="2 5" id="KW-0547">Nucleotide-binding</keyword>
<dbReference type="Proteomes" id="UP001268256">
    <property type="component" value="Unassembled WGS sequence"/>
</dbReference>
<evidence type="ECO:0000256" key="3">
    <source>
        <dbReference type="ARBA" id="ARBA00022777"/>
    </source>
</evidence>
<evidence type="ECO:0000256" key="5">
    <source>
        <dbReference type="PROSITE-ProRule" id="PRU10141"/>
    </source>
</evidence>
<evidence type="ECO:0000313" key="7">
    <source>
        <dbReference type="EMBL" id="MDS3860404.1"/>
    </source>
</evidence>
<gene>
    <name evidence="7" type="ORF">RIF25_06235</name>
</gene>
<dbReference type="Gene3D" id="3.30.200.20">
    <property type="entry name" value="Phosphorylase Kinase, domain 1"/>
    <property type="match status" value="1"/>
</dbReference>
<dbReference type="PROSITE" id="PS50011">
    <property type="entry name" value="PROTEIN_KINASE_DOM"/>
    <property type="match status" value="1"/>
</dbReference>
<dbReference type="InterPro" id="IPR011009">
    <property type="entry name" value="Kinase-like_dom_sf"/>
</dbReference>
<protein>
    <submittedName>
        <fullName evidence="7">Serine/threonine-protein kinase</fullName>
        <ecNumber evidence="7">2.7.11.1</ecNumber>
    </submittedName>
</protein>
<reference evidence="8" key="1">
    <citation type="submission" date="2023-07" db="EMBL/GenBank/DDBJ databases">
        <authorList>
            <person name="Luz R."/>
            <person name="Cordeiro R."/>
            <person name="Fonseca A."/>
            <person name="Goncalves V."/>
        </authorList>
    </citation>
    <scope>NUCLEOTIDE SEQUENCE [LARGE SCALE GENOMIC DNA]</scope>
    <source>
        <strain evidence="8">BACA0444</strain>
    </source>
</reference>
<dbReference type="InterPro" id="IPR000719">
    <property type="entry name" value="Prot_kinase_dom"/>
</dbReference>
<keyword evidence="3 7" id="KW-0418">Kinase</keyword>
<dbReference type="GO" id="GO:0004674">
    <property type="term" value="F:protein serine/threonine kinase activity"/>
    <property type="evidence" value="ECO:0007669"/>
    <property type="project" value="UniProtKB-EC"/>
</dbReference>
<name>A0AAE4FQG7_9CYAN</name>
<evidence type="ECO:0000256" key="2">
    <source>
        <dbReference type="ARBA" id="ARBA00022741"/>
    </source>
</evidence>
<dbReference type="InterPro" id="IPR017441">
    <property type="entry name" value="Protein_kinase_ATP_BS"/>
</dbReference>
<evidence type="ECO:0000256" key="4">
    <source>
        <dbReference type="ARBA" id="ARBA00022840"/>
    </source>
</evidence>
<evidence type="ECO:0000256" key="1">
    <source>
        <dbReference type="ARBA" id="ARBA00022679"/>
    </source>
</evidence>
<organism evidence="7 8">
    <name type="scientific">Pseudocalidococcus azoricus BACA0444</name>
    <dbReference type="NCBI Taxonomy" id="2918990"/>
    <lineage>
        <taxon>Bacteria</taxon>
        <taxon>Bacillati</taxon>
        <taxon>Cyanobacteriota</taxon>
        <taxon>Cyanophyceae</taxon>
        <taxon>Acaryochloridales</taxon>
        <taxon>Thermosynechococcaceae</taxon>
        <taxon>Pseudocalidococcus</taxon>
        <taxon>Pseudocalidococcus azoricus</taxon>
    </lineage>
</organism>
<keyword evidence="1 7" id="KW-0808">Transferase</keyword>
<evidence type="ECO:0000259" key="6">
    <source>
        <dbReference type="PROSITE" id="PS50011"/>
    </source>
</evidence>
<dbReference type="PROSITE" id="PS00107">
    <property type="entry name" value="PROTEIN_KINASE_ATP"/>
    <property type="match status" value="1"/>
</dbReference>
<dbReference type="GO" id="GO:0005524">
    <property type="term" value="F:ATP binding"/>
    <property type="evidence" value="ECO:0007669"/>
    <property type="project" value="UniProtKB-UniRule"/>
</dbReference>
<keyword evidence="4 5" id="KW-0067">ATP-binding</keyword>
<sequence length="512" mass="57664">MADINSDATIGQILMNRYRLTELIGKGSMGRVYLAADTLLGGVPVAVKFLSQSLMNERMKVRFAQEARAGALLGQKTIHVVRVIDYGVNADEVPFYVMEYLKGENLSDMIMIEPLPIPRFIRLMRHICLGLQVAHEGVMLEGKNCPIIHRDIKPSNALVVPDASMGELAKVLDFGIAKFLSDNLGSSQTQSFMGTLAYCSPEQIEGRELDGRSDIYSLGITMYEMLTGRMPLQAESHSIGSWFKAHHFQQPIPLAIAAPDLVIPKELNELIMACMAKSREERPQRVAEMIAVLEFLEERYGFNRTSNPETLSVPAPLPTAPSMPQAALQSVEETAWQAQWPTDKPRAEIVFASTIHAQRESAATVWVMLPRNEIDRRMLNTRYNQFLFTMSPHPMMLWITALYDPEQGARWLPCYLDLKIPRNQEVALLLASNGYYPLLFFALEDPEHCTNVITLTIATFQRQLLRDWVQTSKSLSSAAPPSVSRNLLKTELEKCKPQILEKLQQTRRNVFG</sequence>
<dbReference type="SUPFAM" id="SSF56112">
    <property type="entry name" value="Protein kinase-like (PK-like)"/>
    <property type="match status" value="1"/>
</dbReference>
<dbReference type="EC" id="2.7.11.1" evidence="7"/>
<dbReference type="RefSeq" id="WP_322877682.1">
    <property type="nucleotide sequence ID" value="NZ_JAVMIP010000004.1"/>
</dbReference>
<dbReference type="AlphaFoldDB" id="A0AAE4FQG7"/>